<organism evidence="1 2">
    <name type="scientific">Streptococcus chosunensis</name>
    <dbReference type="NCBI Taxonomy" id="2707003"/>
    <lineage>
        <taxon>Bacteria</taxon>
        <taxon>Bacillati</taxon>
        <taxon>Bacillota</taxon>
        <taxon>Bacilli</taxon>
        <taxon>Lactobacillales</taxon>
        <taxon>Streptococcaceae</taxon>
        <taxon>Streptococcus</taxon>
        <taxon>Streptococcus mitis group</taxon>
    </lineage>
</organism>
<sequence>MYNDGVKLIEARGEGDSPHISLWFDKQLRDVFIALLSLSFCKQLRQVISLLICLSFLRELRGVFIALICLINDRGI</sequence>
<gene>
    <name evidence="1" type="ORF">D7D54_06790</name>
</gene>
<protein>
    <submittedName>
        <fullName evidence="1">Uncharacterized protein</fullName>
    </submittedName>
</protein>
<dbReference type="AlphaFoldDB" id="A0A3B0BH33"/>
<reference evidence="1 2" key="1">
    <citation type="submission" date="2018-09" db="EMBL/GenBank/DDBJ databases">
        <title>Draft genome sequence of Streptococcus sp. KCOM 1699 (=ChDC B353).</title>
        <authorList>
            <person name="Kook J.-K."/>
            <person name="Park S.-N."/>
            <person name="Lim Y.K."/>
        </authorList>
    </citation>
    <scope>NUCLEOTIDE SEQUENCE [LARGE SCALE GENOMIC DNA]</scope>
    <source>
        <strain evidence="1 2">ChDC B353</strain>
    </source>
</reference>
<keyword evidence="2" id="KW-1185">Reference proteome</keyword>
<proteinExistence type="predicted"/>
<dbReference type="EMBL" id="RBCK01000002">
    <property type="protein sequence ID" value="RKN72090.1"/>
    <property type="molecule type" value="Genomic_DNA"/>
</dbReference>
<comment type="caution">
    <text evidence="1">The sequence shown here is derived from an EMBL/GenBank/DDBJ whole genome shotgun (WGS) entry which is preliminary data.</text>
</comment>
<dbReference type="Proteomes" id="UP000280509">
    <property type="component" value="Unassembled WGS sequence"/>
</dbReference>
<name>A0A3B0BH33_9STRE</name>
<accession>A0A3B0BH33</accession>
<evidence type="ECO:0000313" key="1">
    <source>
        <dbReference type="EMBL" id="RKN72090.1"/>
    </source>
</evidence>
<evidence type="ECO:0000313" key="2">
    <source>
        <dbReference type="Proteomes" id="UP000280509"/>
    </source>
</evidence>